<comment type="caution">
    <text evidence="10">The sequence shown here is derived from an EMBL/GenBank/DDBJ whole genome shotgun (WGS) entry which is preliminary data.</text>
</comment>
<reference evidence="10 11" key="1">
    <citation type="submission" date="2023-04" db="EMBL/GenBank/DDBJ databases">
        <title>Fusibacter bizertensis strain WBS, isolated from littoral bottom sediments of the Arctic seas - biochemical and genomic analysis.</title>
        <authorList>
            <person name="Brioukhanov A.L."/>
        </authorList>
    </citation>
    <scope>NUCLEOTIDE SEQUENCE [LARGE SCALE GENOMIC DNA]</scope>
    <source>
        <strain evidence="10 11">WBS</strain>
    </source>
</reference>
<dbReference type="Pfam" id="PF00158">
    <property type="entry name" value="Sigma54_activat"/>
    <property type="match status" value="1"/>
</dbReference>
<dbReference type="InterPro" id="IPR002197">
    <property type="entry name" value="HTH_Fis"/>
</dbReference>
<dbReference type="InterPro" id="IPR025662">
    <property type="entry name" value="Sigma_54_int_dom_ATP-bd_1"/>
</dbReference>
<dbReference type="Gene3D" id="3.40.50.300">
    <property type="entry name" value="P-loop containing nucleotide triphosphate hydrolases"/>
    <property type="match status" value="1"/>
</dbReference>
<dbReference type="SUPFAM" id="SSF52540">
    <property type="entry name" value="P-loop containing nucleoside triphosphate hydrolases"/>
    <property type="match status" value="1"/>
</dbReference>
<dbReference type="InterPro" id="IPR058031">
    <property type="entry name" value="AAA_lid_NorR"/>
</dbReference>
<dbReference type="Pfam" id="PF25601">
    <property type="entry name" value="AAA_lid_14"/>
    <property type="match status" value="1"/>
</dbReference>
<accession>A0ABT6N9T5</accession>
<protein>
    <recommendedName>
        <fullName evidence="1">Stage 0 sporulation protein A homolog</fullName>
    </recommendedName>
</protein>
<dbReference type="Gene3D" id="1.10.8.60">
    <property type="match status" value="1"/>
</dbReference>
<evidence type="ECO:0000256" key="1">
    <source>
        <dbReference type="ARBA" id="ARBA00018672"/>
    </source>
</evidence>
<dbReference type="PANTHER" id="PTHR32071">
    <property type="entry name" value="TRANSCRIPTIONAL REGULATORY PROTEIN"/>
    <property type="match status" value="1"/>
</dbReference>
<evidence type="ECO:0000256" key="2">
    <source>
        <dbReference type="ARBA" id="ARBA00022741"/>
    </source>
</evidence>
<organism evidence="10 11">
    <name type="scientific">Fusibacter bizertensis</name>
    <dbReference type="NCBI Taxonomy" id="1488331"/>
    <lineage>
        <taxon>Bacteria</taxon>
        <taxon>Bacillati</taxon>
        <taxon>Bacillota</taxon>
        <taxon>Clostridia</taxon>
        <taxon>Eubacteriales</taxon>
        <taxon>Eubacteriales Family XII. Incertae Sedis</taxon>
        <taxon>Fusibacter</taxon>
    </lineage>
</organism>
<dbReference type="InterPro" id="IPR002078">
    <property type="entry name" value="Sigma_54_int"/>
</dbReference>
<dbReference type="InterPro" id="IPR009057">
    <property type="entry name" value="Homeodomain-like_sf"/>
</dbReference>
<dbReference type="SUPFAM" id="SSF52172">
    <property type="entry name" value="CheY-like"/>
    <property type="match status" value="1"/>
</dbReference>
<dbReference type="CDD" id="cd00009">
    <property type="entry name" value="AAA"/>
    <property type="match status" value="1"/>
</dbReference>
<dbReference type="Proteomes" id="UP001158045">
    <property type="component" value="Unassembled WGS sequence"/>
</dbReference>
<keyword evidence="5" id="KW-0804">Transcription</keyword>
<dbReference type="SUPFAM" id="SSF46689">
    <property type="entry name" value="Homeodomain-like"/>
    <property type="match status" value="1"/>
</dbReference>
<evidence type="ECO:0000256" key="5">
    <source>
        <dbReference type="ARBA" id="ARBA00023163"/>
    </source>
</evidence>
<dbReference type="Gene3D" id="1.10.10.60">
    <property type="entry name" value="Homeodomain-like"/>
    <property type="match status" value="1"/>
</dbReference>
<dbReference type="PROSITE" id="PS50110">
    <property type="entry name" value="RESPONSE_REGULATORY"/>
    <property type="match status" value="1"/>
</dbReference>
<feature type="domain" description="Response regulatory" evidence="9">
    <location>
        <begin position="2"/>
        <end position="116"/>
    </location>
</feature>
<dbReference type="InterPro" id="IPR003593">
    <property type="entry name" value="AAA+_ATPase"/>
</dbReference>
<dbReference type="PANTHER" id="PTHR32071:SF113">
    <property type="entry name" value="ALGINATE BIOSYNTHESIS TRANSCRIPTIONAL REGULATORY PROTEIN ALGB"/>
    <property type="match status" value="1"/>
</dbReference>
<feature type="modified residue" description="4-aspartylphosphate" evidence="7">
    <location>
        <position position="51"/>
    </location>
</feature>
<keyword evidence="2" id="KW-0547">Nucleotide-binding</keyword>
<sequence>MNILVIDDEKSIRVSLELGLKKLDATIYSAVNGYDGLDLFKRNKIDLVILDIKLPDISGIEVLKQMKMQNENSTVIMMTHLSEVKLAVEAMKLGAHDYFTKPFSIEEMISVIKQLDSYIHEKALINKTDHSMTQIVGESAEITAILTKLKKLSRIQFNTCVLISGESGTGKELVAKQVHAICTPDKPFVAINCAAIPKQLQESELFGHEKGSFSDAKSQRIGLFEFAKNGVLFLDEVGDMDIDLQAKLLRVLQEKKYRRIGGNEEIAFDAMVVAATNKNLQEEVIANNFRKDLFYRLNVIPIKVPPLKERKEDILLLVNHFIQIYNQLLDKNVVGLSSDMFTLFYKYSWPGNIRELKNIIERLMILSDSDELSMDELPYELIDDEYETQSQLSHLELAEQETVLRALSQFNWNITKAADALHISRLTLRRKIDKYGISNQNYKS</sequence>
<dbReference type="InterPro" id="IPR025944">
    <property type="entry name" value="Sigma_54_int_dom_CS"/>
</dbReference>
<dbReference type="PROSITE" id="PS50045">
    <property type="entry name" value="SIGMA54_INTERACT_4"/>
    <property type="match status" value="1"/>
</dbReference>
<dbReference type="SMART" id="SM00448">
    <property type="entry name" value="REC"/>
    <property type="match status" value="1"/>
</dbReference>
<gene>
    <name evidence="10" type="ORF">QE109_03405</name>
</gene>
<dbReference type="SMART" id="SM00382">
    <property type="entry name" value="AAA"/>
    <property type="match status" value="1"/>
</dbReference>
<evidence type="ECO:0000256" key="4">
    <source>
        <dbReference type="ARBA" id="ARBA00023015"/>
    </source>
</evidence>
<dbReference type="PROSITE" id="PS00675">
    <property type="entry name" value="SIGMA54_INTERACT_1"/>
    <property type="match status" value="1"/>
</dbReference>
<proteinExistence type="predicted"/>
<dbReference type="InterPro" id="IPR011006">
    <property type="entry name" value="CheY-like_superfamily"/>
</dbReference>
<evidence type="ECO:0000256" key="7">
    <source>
        <dbReference type="PROSITE-ProRule" id="PRU00169"/>
    </source>
</evidence>
<keyword evidence="7" id="KW-0597">Phosphoprotein</keyword>
<evidence type="ECO:0000313" key="10">
    <source>
        <dbReference type="EMBL" id="MDH8677178.1"/>
    </source>
</evidence>
<name>A0ABT6N9T5_9FIRM</name>
<evidence type="ECO:0000259" key="9">
    <source>
        <dbReference type="PROSITE" id="PS50110"/>
    </source>
</evidence>
<evidence type="ECO:0000259" key="8">
    <source>
        <dbReference type="PROSITE" id="PS50045"/>
    </source>
</evidence>
<dbReference type="RefSeq" id="WP_281092992.1">
    <property type="nucleotide sequence ID" value="NZ_JARYZI010000002.1"/>
</dbReference>
<keyword evidence="11" id="KW-1185">Reference proteome</keyword>
<dbReference type="Pfam" id="PF02954">
    <property type="entry name" value="HTH_8"/>
    <property type="match status" value="1"/>
</dbReference>
<dbReference type="EMBL" id="JARYZI010000002">
    <property type="protein sequence ID" value="MDH8677178.1"/>
    <property type="molecule type" value="Genomic_DNA"/>
</dbReference>
<dbReference type="PROSITE" id="PS00688">
    <property type="entry name" value="SIGMA54_INTERACT_3"/>
    <property type="match status" value="1"/>
</dbReference>
<comment type="function">
    <text evidence="6">May play the central regulatory role in sporulation. It may be an element of the effector pathway responsible for the activation of sporulation genes in response to nutritional stress. Spo0A may act in concert with spo0H (a sigma factor) to control the expression of some genes that are critical to the sporulation process.</text>
</comment>
<keyword evidence="3" id="KW-0067">ATP-binding</keyword>
<dbReference type="InterPro" id="IPR027417">
    <property type="entry name" value="P-loop_NTPase"/>
</dbReference>
<dbReference type="Pfam" id="PF00072">
    <property type="entry name" value="Response_reg"/>
    <property type="match status" value="1"/>
</dbReference>
<evidence type="ECO:0000256" key="3">
    <source>
        <dbReference type="ARBA" id="ARBA00022840"/>
    </source>
</evidence>
<evidence type="ECO:0000313" key="11">
    <source>
        <dbReference type="Proteomes" id="UP001158045"/>
    </source>
</evidence>
<dbReference type="InterPro" id="IPR001789">
    <property type="entry name" value="Sig_transdc_resp-reg_receiver"/>
</dbReference>
<dbReference type="PRINTS" id="PR01590">
    <property type="entry name" value="HTHFIS"/>
</dbReference>
<evidence type="ECO:0000256" key="6">
    <source>
        <dbReference type="ARBA" id="ARBA00024867"/>
    </source>
</evidence>
<dbReference type="Gene3D" id="3.40.50.2300">
    <property type="match status" value="1"/>
</dbReference>
<feature type="domain" description="Sigma-54 factor interaction" evidence="8">
    <location>
        <begin position="135"/>
        <end position="365"/>
    </location>
</feature>
<keyword evidence="4" id="KW-0805">Transcription regulation</keyword>